<feature type="transmembrane region" description="Helical" evidence="1">
    <location>
        <begin position="6"/>
        <end position="24"/>
    </location>
</feature>
<dbReference type="NCBIfam" id="TIGR02115">
    <property type="entry name" value="potass_kdpF"/>
    <property type="match status" value="1"/>
</dbReference>
<reference evidence="2 3" key="1">
    <citation type="submission" date="2020-04" db="EMBL/GenBank/DDBJ databases">
        <authorList>
            <person name="De Canck E."/>
        </authorList>
    </citation>
    <scope>NUCLEOTIDE SEQUENCE [LARGE SCALE GENOMIC DNA]</scope>
    <source>
        <strain evidence="2 3">LMG 6000</strain>
    </source>
</reference>
<name>A0A6S7FC25_9BURK</name>
<dbReference type="Pfam" id="PF09604">
    <property type="entry name" value="Potass_KdpF"/>
    <property type="match status" value="1"/>
</dbReference>
<dbReference type="KEGG" id="ais:BUW96_20265"/>
<dbReference type="EMBL" id="CADILH010000006">
    <property type="protein sequence ID" value="CAB3934417.1"/>
    <property type="molecule type" value="Genomic_DNA"/>
</dbReference>
<dbReference type="Proteomes" id="UP000494183">
    <property type="component" value="Unassembled WGS sequence"/>
</dbReference>
<keyword evidence="1" id="KW-1133">Transmembrane helix</keyword>
<organism evidence="2 3">
    <name type="scientific">Achromobacter insolitus</name>
    <dbReference type="NCBI Taxonomy" id="217204"/>
    <lineage>
        <taxon>Bacteria</taxon>
        <taxon>Pseudomonadati</taxon>
        <taxon>Pseudomonadota</taxon>
        <taxon>Betaproteobacteria</taxon>
        <taxon>Burkholderiales</taxon>
        <taxon>Alcaligenaceae</taxon>
        <taxon>Achromobacter</taxon>
    </lineage>
</organism>
<sequence>MNWLYGLSGLTAALLFVYLLVALFKPEKF</sequence>
<evidence type="ECO:0000313" key="2">
    <source>
        <dbReference type="EMBL" id="CAB3934417.1"/>
    </source>
</evidence>
<dbReference type="AlphaFoldDB" id="A0A6S7FC25"/>
<keyword evidence="1" id="KW-0472">Membrane</keyword>
<evidence type="ECO:0000256" key="1">
    <source>
        <dbReference type="SAM" id="Phobius"/>
    </source>
</evidence>
<gene>
    <name evidence="2" type="ORF">LMG6000_03685</name>
</gene>
<dbReference type="GeneID" id="92766180"/>
<dbReference type="RefSeq" id="WP_042796610.1">
    <property type="nucleotide sequence ID" value="NZ_CADIJK010000013.1"/>
</dbReference>
<evidence type="ECO:0000313" key="3">
    <source>
        <dbReference type="Proteomes" id="UP000494183"/>
    </source>
</evidence>
<keyword evidence="1" id="KW-0812">Transmembrane</keyword>
<protein>
    <recommendedName>
        <fullName evidence="4">K(+)-transporting ATPase subunit F</fullName>
    </recommendedName>
</protein>
<keyword evidence="3" id="KW-1185">Reference proteome</keyword>
<dbReference type="InterPro" id="IPR011726">
    <property type="entry name" value="KdpF"/>
</dbReference>
<accession>A0A6S7FC25</accession>
<dbReference type="GO" id="GO:0005886">
    <property type="term" value="C:plasma membrane"/>
    <property type="evidence" value="ECO:0007669"/>
    <property type="project" value="InterPro"/>
</dbReference>
<dbReference type="GO" id="GO:0008556">
    <property type="term" value="F:P-type potassium transmembrane transporter activity"/>
    <property type="evidence" value="ECO:0007669"/>
    <property type="project" value="InterPro"/>
</dbReference>
<proteinExistence type="predicted"/>
<evidence type="ECO:0008006" key="4">
    <source>
        <dbReference type="Google" id="ProtNLM"/>
    </source>
</evidence>